<comment type="caution">
    <text evidence="1">The sequence shown here is derived from an EMBL/GenBank/DDBJ whole genome shotgun (WGS) entry which is preliminary data.</text>
</comment>
<accession>A0A843WS57</accession>
<evidence type="ECO:0000313" key="1">
    <source>
        <dbReference type="EMBL" id="MQM10837.1"/>
    </source>
</evidence>
<dbReference type="Proteomes" id="UP000652761">
    <property type="component" value="Unassembled WGS sequence"/>
</dbReference>
<evidence type="ECO:0000313" key="2">
    <source>
        <dbReference type="Proteomes" id="UP000652761"/>
    </source>
</evidence>
<reference evidence="1" key="1">
    <citation type="submission" date="2017-07" db="EMBL/GenBank/DDBJ databases">
        <title>Taro Niue Genome Assembly and Annotation.</title>
        <authorList>
            <person name="Atibalentja N."/>
            <person name="Keating K."/>
            <person name="Fields C.J."/>
        </authorList>
    </citation>
    <scope>NUCLEOTIDE SEQUENCE</scope>
    <source>
        <strain evidence="1">Niue_2</strain>
        <tissue evidence="1">Leaf</tissue>
    </source>
</reference>
<organism evidence="1 2">
    <name type="scientific">Colocasia esculenta</name>
    <name type="common">Wild taro</name>
    <name type="synonym">Arum esculentum</name>
    <dbReference type="NCBI Taxonomy" id="4460"/>
    <lineage>
        <taxon>Eukaryota</taxon>
        <taxon>Viridiplantae</taxon>
        <taxon>Streptophyta</taxon>
        <taxon>Embryophyta</taxon>
        <taxon>Tracheophyta</taxon>
        <taxon>Spermatophyta</taxon>
        <taxon>Magnoliopsida</taxon>
        <taxon>Liliopsida</taxon>
        <taxon>Araceae</taxon>
        <taxon>Aroideae</taxon>
        <taxon>Colocasieae</taxon>
        <taxon>Colocasia</taxon>
    </lineage>
</organism>
<gene>
    <name evidence="1" type="ORF">Taro_043737</name>
</gene>
<proteinExistence type="predicted"/>
<dbReference type="EMBL" id="NMUH01004794">
    <property type="protein sequence ID" value="MQM10837.1"/>
    <property type="molecule type" value="Genomic_DNA"/>
</dbReference>
<keyword evidence="2" id="KW-1185">Reference proteome</keyword>
<name>A0A843WS57_COLES</name>
<dbReference type="AlphaFoldDB" id="A0A843WS57"/>
<sequence length="521" mass="56639">MWALDLVEVRGSRADGETSISRGCSVSLVVTLGCSFPTSWRCMSRVASALCLTLMVLREPCLARPWLWVVFLLLWLVKDWLSLLSLVHEAHPPTLFRSESRVAFLQVLGLFEFIAYLTGLNSNPSGSSDPWVAVRPSGSLAGVREVASFPAGFKCELQESVAAIAGCTCYERGCWFTHAAVEFVIDLRIRVGSRWSLVLGDPSRAREFPCDFARVDAFQWCSVYVFSLVLMVSCRDTRQKATCNLSRSGGDRLAVAFPSTLQFLFPIVAEDGSWAYLQMRNVTIRRRHPGRRDLVATGWSSPSCLEGDAPVVAFWLPVFLAVVCALVGRRSSWGFSGGCYRYLGPPVPVHLLEGVLRAAGLLKSQTLLVLSRCLALRWFWSRVGRQESAAGELEVWMLGPPLSFLWRWLGCYCCDGVSHIVSKHPTAIFCNPFLGAVRGGNGTDECVVRAEGCFCIVFDSAGSAGVMSGPTLVVGRVLAALAGVSRELPFCKSSRSVGGGATFDVLGGGLGGRVVTTHLTG</sequence>
<protein>
    <submittedName>
        <fullName evidence="1">Uncharacterized protein</fullName>
    </submittedName>
</protein>